<name>A0AAD7IZX9_9AGAR</name>
<reference evidence="2" key="1">
    <citation type="submission" date="2023-03" db="EMBL/GenBank/DDBJ databases">
        <title>Massive genome expansion in bonnet fungi (Mycena s.s.) driven by repeated elements and novel gene families across ecological guilds.</title>
        <authorList>
            <consortium name="Lawrence Berkeley National Laboratory"/>
            <person name="Harder C.B."/>
            <person name="Miyauchi S."/>
            <person name="Viragh M."/>
            <person name="Kuo A."/>
            <person name="Thoen E."/>
            <person name="Andreopoulos B."/>
            <person name="Lu D."/>
            <person name="Skrede I."/>
            <person name="Drula E."/>
            <person name="Henrissat B."/>
            <person name="Morin E."/>
            <person name="Kohler A."/>
            <person name="Barry K."/>
            <person name="LaButti K."/>
            <person name="Morin E."/>
            <person name="Salamov A."/>
            <person name="Lipzen A."/>
            <person name="Mereny Z."/>
            <person name="Hegedus B."/>
            <person name="Baldrian P."/>
            <person name="Stursova M."/>
            <person name="Weitz H."/>
            <person name="Taylor A."/>
            <person name="Grigoriev I.V."/>
            <person name="Nagy L.G."/>
            <person name="Martin F."/>
            <person name="Kauserud H."/>
        </authorList>
    </citation>
    <scope>NUCLEOTIDE SEQUENCE</scope>
    <source>
        <strain evidence="2">CBHHK182m</strain>
    </source>
</reference>
<proteinExistence type="predicted"/>
<sequence>MARKVIQADFLNQPTTTNGPGRHRGSDSSFPPPVYWIALTERSTLVLKGEECSQSSVGSKGRPQQCSEELETCDFEFPVDFLVSGDDGTADEMIFLSTVPASHFFRKVAEAMEVNRDDVNIAYRFYTWKATDLSQKLKTAAHLETLFTKTKTAMEDL</sequence>
<evidence type="ECO:0000256" key="1">
    <source>
        <dbReference type="SAM" id="MobiDB-lite"/>
    </source>
</evidence>
<comment type="caution">
    <text evidence="2">The sequence shown here is derived from an EMBL/GenBank/DDBJ whole genome shotgun (WGS) entry which is preliminary data.</text>
</comment>
<dbReference type="AlphaFoldDB" id="A0AAD7IZX9"/>
<dbReference type="Proteomes" id="UP001215598">
    <property type="component" value="Unassembled WGS sequence"/>
</dbReference>
<evidence type="ECO:0000313" key="3">
    <source>
        <dbReference type="Proteomes" id="UP001215598"/>
    </source>
</evidence>
<keyword evidence="3" id="KW-1185">Reference proteome</keyword>
<feature type="region of interest" description="Disordered" evidence="1">
    <location>
        <begin position="8"/>
        <end position="29"/>
    </location>
</feature>
<protein>
    <submittedName>
        <fullName evidence="2">Uncharacterized protein</fullName>
    </submittedName>
</protein>
<accession>A0AAD7IZX9</accession>
<evidence type="ECO:0000313" key="2">
    <source>
        <dbReference type="EMBL" id="KAJ7752945.1"/>
    </source>
</evidence>
<feature type="compositionally biased region" description="Polar residues" evidence="1">
    <location>
        <begin position="10"/>
        <end position="19"/>
    </location>
</feature>
<gene>
    <name evidence="2" type="ORF">B0H16DRAFT_1459663</name>
</gene>
<dbReference type="EMBL" id="JARKIB010000057">
    <property type="protein sequence ID" value="KAJ7752945.1"/>
    <property type="molecule type" value="Genomic_DNA"/>
</dbReference>
<organism evidence="2 3">
    <name type="scientific">Mycena metata</name>
    <dbReference type="NCBI Taxonomy" id="1033252"/>
    <lineage>
        <taxon>Eukaryota</taxon>
        <taxon>Fungi</taxon>
        <taxon>Dikarya</taxon>
        <taxon>Basidiomycota</taxon>
        <taxon>Agaricomycotina</taxon>
        <taxon>Agaricomycetes</taxon>
        <taxon>Agaricomycetidae</taxon>
        <taxon>Agaricales</taxon>
        <taxon>Marasmiineae</taxon>
        <taxon>Mycenaceae</taxon>
        <taxon>Mycena</taxon>
    </lineage>
</organism>